<dbReference type="EMBL" id="ML735687">
    <property type="protein sequence ID" value="KAE8423956.1"/>
    <property type="molecule type" value="Genomic_DNA"/>
</dbReference>
<reference evidence="1 2" key="1">
    <citation type="submission" date="2019-04" db="EMBL/GenBank/DDBJ databases">
        <authorList>
            <consortium name="DOE Joint Genome Institute"/>
            <person name="Mondo S."/>
            <person name="Kjaerbolling I."/>
            <person name="Vesth T."/>
            <person name="Frisvad J.C."/>
            <person name="Nybo J.L."/>
            <person name="Theobald S."/>
            <person name="Kildgaard S."/>
            <person name="Isbrandt T."/>
            <person name="Kuo A."/>
            <person name="Sato A."/>
            <person name="Lyhne E.K."/>
            <person name="Kogle M.E."/>
            <person name="Wiebenga A."/>
            <person name="Kun R.S."/>
            <person name="Lubbers R.J."/>
            <person name="Makela M.R."/>
            <person name="Barry K."/>
            <person name="Chovatia M."/>
            <person name="Clum A."/>
            <person name="Daum C."/>
            <person name="Haridas S."/>
            <person name="He G."/>
            <person name="LaButti K."/>
            <person name="Lipzen A."/>
            <person name="Riley R."/>
            <person name="Salamov A."/>
            <person name="Simmons B.A."/>
            <person name="Magnuson J.K."/>
            <person name="Henrissat B."/>
            <person name="Mortensen U.H."/>
            <person name="Larsen T.O."/>
            <person name="Devries R.P."/>
            <person name="Grigoriev I.V."/>
            <person name="Machida M."/>
            <person name="Baker S.E."/>
            <person name="Andersen M.R."/>
            <person name="Cantor M.N."/>
            <person name="Hua S.X."/>
        </authorList>
    </citation>
    <scope>NUCLEOTIDE SEQUENCE [LARGE SCALE GENOMIC DNA]</scope>
    <source>
        <strain evidence="1 2">CBS 117616</strain>
    </source>
</reference>
<gene>
    <name evidence="1" type="ORF">BDV36DRAFT_290051</name>
</gene>
<evidence type="ECO:0000313" key="1">
    <source>
        <dbReference type="EMBL" id="KAE8423956.1"/>
    </source>
</evidence>
<evidence type="ECO:0000313" key="2">
    <source>
        <dbReference type="Proteomes" id="UP000325395"/>
    </source>
</evidence>
<dbReference type="SUPFAM" id="SSF51735">
    <property type="entry name" value="NAD(P)-binding Rossmann-fold domains"/>
    <property type="match status" value="1"/>
</dbReference>
<dbReference type="PANTHER" id="PTHR35340">
    <property type="entry name" value="PQQ ENZYME REPEAT PROTEIN-RELATED"/>
    <property type="match status" value="1"/>
</dbReference>
<dbReference type="InterPro" id="IPR039535">
    <property type="entry name" value="ASST-like"/>
</dbReference>
<accession>A0ABQ6X3S2</accession>
<dbReference type="InterPro" id="IPR053143">
    <property type="entry name" value="Arylsulfate_ST"/>
</dbReference>
<protein>
    <submittedName>
        <fullName evidence="1">ASST-domain-containing protein</fullName>
    </submittedName>
</protein>
<dbReference type="Pfam" id="PF00106">
    <property type="entry name" value="adh_short"/>
    <property type="match status" value="1"/>
</dbReference>
<organism evidence="1 2">
    <name type="scientific">Aspergillus pseudocaelatus</name>
    <dbReference type="NCBI Taxonomy" id="1825620"/>
    <lineage>
        <taxon>Eukaryota</taxon>
        <taxon>Fungi</taxon>
        <taxon>Dikarya</taxon>
        <taxon>Ascomycota</taxon>
        <taxon>Pezizomycotina</taxon>
        <taxon>Eurotiomycetes</taxon>
        <taxon>Eurotiomycetidae</taxon>
        <taxon>Eurotiales</taxon>
        <taxon>Aspergillaceae</taxon>
        <taxon>Aspergillus</taxon>
        <taxon>Aspergillus subgen. Circumdati</taxon>
    </lineage>
</organism>
<dbReference type="InterPro" id="IPR002347">
    <property type="entry name" value="SDR_fam"/>
</dbReference>
<keyword evidence="2" id="KW-1185">Reference proteome</keyword>
<dbReference type="PANTHER" id="PTHR35340:SF9">
    <property type="entry name" value="ASST-DOMAIN-CONTAINING PROTEIN"/>
    <property type="match status" value="1"/>
</dbReference>
<proteinExistence type="predicted"/>
<sequence length="846" mass="92648">MEYCKRIWPQVFPAKAALTSTTVRSQVGRVVIITGSTAGIGLALTRIYYDAGARVYMAARNETKAHAAIQAITTTSTSQAPGTIKFLAIDLSDLRTIKPFVTTFLSQESRLDVLHNNAGVACVPLSQRTAQGLEPHMGTNCVGPYLLTALLSDLLIRTAAAADTVPSSVRVVWSSSLLVDTSAPSEGVPPKELDYPSEDPIRNYTISKTGNWFLADRFAKRFNAVSVGSSDGPASEKCVVSITANPATVHTGIYDNAPRIAVWLTMPFFATVEDGALTLLWAGCSEDITVRDGGRYVIPFGQWHPKPRADLLEAMADEGYAKELEDWAEKITQEFSLLLAAAAGLPFSSANGHYRSRPDLTVPKLNITVPAPDANGTEYVFVAPYANTIQQPGAYIYRKDGDLVWSGIGYYAGFVGNFHPTTYNGRTVLQAFQGSMDQNHGEGVGQHVLLDQNYEHVISTKTGNYHIPSIHEFTVVNGETALVEIYLPTIANLTQYGGNSSQQWLGNGLFQGWLLLDTIWSVHVIDERAEFDIATGELVFEWNSLDYLDPADSLNPLGATASNSGLSSAQTWDYVHINSIDKDDDGNYLVSSRHFSTIFKINGTDGSIIWQLGGNHSTFTQDFTFGFQHDARWRSQSGNIDVISFFDNSGNGEITFNNVSRALFVQLNHTDNTATVLRKATAPYELEANSQGNTQLLPNDNLFVSWGSAGAFTQFDANNEILYHAFIEDAVSYRGFVANWTGTPSEAPALAAYVDSANTTRLYVSWNGDTETKIWKFYQVQEGDSNNEVQYLGEQSRKSFETTFFWESGYRLANDVKFYAEAIGGNGDVLVRTLPSVAASFIDITA</sequence>
<dbReference type="InterPro" id="IPR036291">
    <property type="entry name" value="NAD(P)-bd_dom_sf"/>
</dbReference>
<dbReference type="Proteomes" id="UP000325395">
    <property type="component" value="Unassembled WGS sequence"/>
</dbReference>
<dbReference type="Pfam" id="PF14269">
    <property type="entry name" value="Arylsulfotran_2"/>
    <property type="match status" value="1"/>
</dbReference>
<dbReference type="PRINTS" id="PR00081">
    <property type="entry name" value="GDHRDH"/>
</dbReference>
<dbReference type="Gene3D" id="3.40.50.720">
    <property type="entry name" value="NAD(P)-binding Rossmann-like Domain"/>
    <property type="match status" value="1"/>
</dbReference>
<name>A0ABQ6X3S2_9EURO</name>